<keyword evidence="2 5" id="KW-0808">Transferase</keyword>
<dbReference type="AlphaFoldDB" id="A0A2A8D209"/>
<evidence type="ECO:0000256" key="3">
    <source>
        <dbReference type="ARBA" id="ARBA00022691"/>
    </source>
</evidence>
<dbReference type="InterPro" id="IPR041698">
    <property type="entry name" value="Methyltransf_25"/>
</dbReference>
<dbReference type="Proteomes" id="UP000220102">
    <property type="component" value="Unassembled WGS sequence"/>
</dbReference>
<evidence type="ECO:0000256" key="2">
    <source>
        <dbReference type="ARBA" id="ARBA00022679"/>
    </source>
</evidence>
<reference evidence="5 6" key="1">
    <citation type="submission" date="2017-10" db="EMBL/GenBank/DDBJ databases">
        <title>Draft genome of Longibacter Salinarum.</title>
        <authorList>
            <person name="Goh K.M."/>
            <person name="Shamsir M.S."/>
            <person name="Lim S.W."/>
        </authorList>
    </citation>
    <scope>NUCLEOTIDE SEQUENCE [LARGE SCALE GENOMIC DNA]</scope>
    <source>
        <strain evidence="5 6">KCTC 52045</strain>
    </source>
</reference>
<evidence type="ECO:0000313" key="6">
    <source>
        <dbReference type="Proteomes" id="UP000220102"/>
    </source>
</evidence>
<sequence length="226" mass="25566">MDDFSITDERLEGALRDLRWTNRLLGGYAATRRTLRPLLQNHSRLRVLDIGTGGGDSLVDLIRFGHSQACRLEVVGIDLNAGAVEYARGHLDRTLSPRMRTRVDVRVGDALNLDMPDDHFDVAIASLFLHHFEADDAATLLREMDRVARHGIIINDLHRHMLAYLGVLTLSRLLPASSMYRHDAPLSVRRGFRADELRSIALAAGLSSPDIRWHWAFRWTLSTLTR</sequence>
<evidence type="ECO:0000313" key="5">
    <source>
        <dbReference type="EMBL" id="PEN14914.1"/>
    </source>
</evidence>
<protein>
    <submittedName>
        <fullName evidence="5">Methyltransferase type 11</fullName>
    </submittedName>
</protein>
<gene>
    <name evidence="5" type="ORF">CRI94_01070</name>
</gene>
<proteinExistence type="predicted"/>
<feature type="domain" description="Methyltransferase" evidence="4">
    <location>
        <begin position="47"/>
        <end position="151"/>
    </location>
</feature>
<keyword evidence="3" id="KW-0949">S-adenosyl-L-methionine</keyword>
<evidence type="ECO:0000256" key="1">
    <source>
        <dbReference type="ARBA" id="ARBA00022603"/>
    </source>
</evidence>
<name>A0A2A8D209_9BACT</name>
<dbReference type="CDD" id="cd02440">
    <property type="entry name" value="AdoMet_MTases"/>
    <property type="match status" value="1"/>
</dbReference>
<dbReference type="InterPro" id="IPR029063">
    <property type="entry name" value="SAM-dependent_MTases_sf"/>
</dbReference>
<keyword evidence="6" id="KW-1185">Reference proteome</keyword>
<dbReference type="OrthoDB" id="9800454at2"/>
<comment type="caution">
    <text evidence="5">The sequence shown here is derived from an EMBL/GenBank/DDBJ whole genome shotgun (WGS) entry which is preliminary data.</text>
</comment>
<dbReference type="PANTHER" id="PTHR43464:SF19">
    <property type="entry name" value="UBIQUINONE BIOSYNTHESIS O-METHYLTRANSFERASE, MITOCHONDRIAL"/>
    <property type="match status" value="1"/>
</dbReference>
<dbReference type="Gene3D" id="3.40.50.150">
    <property type="entry name" value="Vaccinia Virus protein VP39"/>
    <property type="match status" value="1"/>
</dbReference>
<dbReference type="PANTHER" id="PTHR43464">
    <property type="entry name" value="METHYLTRANSFERASE"/>
    <property type="match status" value="1"/>
</dbReference>
<dbReference type="SUPFAM" id="SSF53335">
    <property type="entry name" value="S-adenosyl-L-methionine-dependent methyltransferases"/>
    <property type="match status" value="1"/>
</dbReference>
<dbReference type="GO" id="GO:0008168">
    <property type="term" value="F:methyltransferase activity"/>
    <property type="evidence" value="ECO:0007669"/>
    <property type="project" value="UniProtKB-KW"/>
</dbReference>
<accession>A0A2A8D209</accession>
<keyword evidence="1 5" id="KW-0489">Methyltransferase</keyword>
<dbReference type="Pfam" id="PF13649">
    <property type="entry name" value="Methyltransf_25"/>
    <property type="match status" value="1"/>
</dbReference>
<evidence type="ECO:0000259" key="4">
    <source>
        <dbReference type="Pfam" id="PF13649"/>
    </source>
</evidence>
<dbReference type="EMBL" id="PDEQ01000001">
    <property type="protein sequence ID" value="PEN14914.1"/>
    <property type="molecule type" value="Genomic_DNA"/>
</dbReference>
<organism evidence="5 6">
    <name type="scientific">Longibacter salinarum</name>
    <dbReference type="NCBI Taxonomy" id="1850348"/>
    <lineage>
        <taxon>Bacteria</taxon>
        <taxon>Pseudomonadati</taxon>
        <taxon>Rhodothermota</taxon>
        <taxon>Rhodothermia</taxon>
        <taxon>Rhodothermales</taxon>
        <taxon>Salisaetaceae</taxon>
        <taxon>Longibacter</taxon>
    </lineage>
</organism>
<dbReference type="RefSeq" id="WP_098073812.1">
    <property type="nucleotide sequence ID" value="NZ_PDEQ01000001.1"/>
</dbReference>
<dbReference type="GO" id="GO:0032259">
    <property type="term" value="P:methylation"/>
    <property type="evidence" value="ECO:0007669"/>
    <property type="project" value="UniProtKB-KW"/>
</dbReference>